<proteinExistence type="predicted"/>
<reference evidence="1 2" key="1">
    <citation type="submission" date="2021-07" db="EMBL/GenBank/DDBJ databases">
        <authorList>
            <person name="Palmer J.M."/>
        </authorList>
    </citation>
    <scope>NUCLEOTIDE SEQUENCE [LARGE SCALE GENOMIC DNA]</scope>
    <source>
        <strain evidence="1 2">AT_MEX2019</strain>
        <tissue evidence="1">Muscle</tissue>
    </source>
</reference>
<comment type="caution">
    <text evidence="1">The sequence shown here is derived from an EMBL/GenBank/DDBJ whole genome shotgun (WGS) entry which is preliminary data.</text>
</comment>
<evidence type="ECO:0000313" key="1">
    <source>
        <dbReference type="EMBL" id="MED6252915.1"/>
    </source>
</evidence>
<name>A0ABU7BTF5_9TELE</name>
<keyword evidence="2" id="KW-1185">Reference proteome</keyword>
<dbReference type="Proteomes" id="UP001345963">
    <property type="component" value="Unassembled WGS sequence"/>
</dbReference>
<organism evidence="1 2">
    <name type="scientific">Ataeniobius toweri</name>
    <dbReference type="NCBI Taxonomy" id="208326"/>
    <lineage>
        <taxon>Eukaryota</taxon>
        <taxon>Metazoa</taxon>
        <taxon>Chordata</taxon>
        <taxon>Craniata</taxon>
        <taxon>Vertebrata</taxon>
        <taxon>Euteleostomi</taxon>
        <taxon>Actinopterygii</taxon>
        <taxon>Neopterygii</taxon>
        <taxon>Teleostei</taxon>
        <taxon>Neoteleostei</taxon>
        <taxon>Acanthomorphata</taxon>
        <taxon>Ovalentaria</taxon>
        <taxon>Atherinomorphae</taxon>
        <taxon>Cyprinodontiformes</taxon>
        <taxon>Goodeidae</taxon>
        <taxon>Ataeniobius</taxon>
    </lineage>
</organism>
<sequence>MNKYSISITVEIHPMVYDNFTNWKHTINCIVKRIGPSTEPCGIPQKPSSVKKVYHFHEQAEICQTNEVLTKIQSGRLPPTSASPMAPPCLSAHLISVKSAPSLQPIISKASL</sequence>
<evidence type="ECO:0000313" key="2">
    <source>
        <dbReference type="Proteomes" id="UP001345963"/>
    </source>
</evidence>
<dbReference type="EMBL" id="JAHUTI010063043">
    <property type="protein sequence ID" value="MED6252915.1"/>
    <property type="molecule type" value="Genomic_DNA"/>
</dbReference>
<accession>A0ABU7BTF5</accession>
<gene>
    <name evidence="1" type="ORF">ATANTOWER_019290</name>
</gene>
<protein>
    <submittedName>
        <fullName evidence="1">Uncharacterized protein</fullName>
    </submittedName>
</protein>